<evidence type="ECO:0000256" key="5">
    <source>
        <dbReference type="ARBA" id="ARBA00023242"/>
    </source>
</evidence>
<organism evidence="8">
    <name type="scientific">Eucalyptus grandis</name>
    <name type="common">Flooded gum</name>
    <dbReference type="NCBI Taxonomy" id="71139"/>
    <lineage>
        <taxon>Eukaryota</taxon>
        <taxon>Viridiplantae</taxon>
        <taxon>Streptophyta</taxon>
        <taxon>Embryophyta</taxon>
        <taxon>Tracheophyta</taxon>
        <taxon>Spermatophyta</taxon>
        <taxon>Magnoliopsida</taxon>
        <taxon>eudicotyledons</taxon>
        <taxon>Gunneridae</taxon>
        <taxon>Pentapetalae</taxon>
        <taxon>rosids</taxon>
        <taxon>malvids</taxon>
        <taxon>Myrtales</taxon>
        <taxon>Myrtaceae</taxon>
        <taxon>Myrtoideae</taxon>
        <taxon>Eucalypteae</taxon>
        <taxon>Eucalyptus</taxon>
    </lineage>
</organism>
<evidence type="ECO:0000256" key="4">
    <source>
        <dbReference type="ARBA" id="ARBA00022864"/>
    </source>
</evidence>
<gene>
    <name evidence="8" type="ORF">EUGRSUZ_F02240</name>
</gene>
<feature type="region of interest" description="Disordered" evidence="7">
    <location>
        <begin position="26"/>
        <end position="163"/>
    </location>
</feature>
<feature type="compositionally biased region" description="Basic and acidic residues" evidence="7">
    <location>
        <begin position="95"/>
        <end position="105"/>
    </location>
</feature>
<keyword evidence="5" id="KW-0539">Nucleus</keyword>
<dbReference type="eggNOG" id="ENOG502R1F1">
    <property type="taxonomic scope" value="Eukaryota"/>
</dbReference>
<keyword evidence="3" id="KW-0203">Cytokinin biosynthesis</keyword>
<evidence type="ECO:0000256" key="3">
    <source>
        <dbReference type="ARBA" id="ARBA00022712"/>
    </source>
</evidence>
<dbReference type="InParanoid" id="A0A059BRQ4"/>
<name>A0A059BRQ4_EUCGR</name>
<dbReference type="GO" id="GO:0009691">
    <property type="term" value="P:cytokinin biosynthetic process"/>
    <property type="evidence" value="ECO:0007669"/>
    <property type="project" value="UniProtKB-KW"/>
</dbReference>
<keyword evidence="4" id="KW-0932">Cytokinin signaling pathway</keyword>
<reference evidence="8" key="1">
    <citation type="submission" date="2013-07" db="EMBL/GenBank/DDBJ databases">
        <title>The genome of Eucalyptus grandis.</title>
        <authorList>
            <person name="Schmutz J."/>
            <person name="Hayes R."/>
            <person name="Myburg A."/>
            <person name="Tuskan G."/>
            <person name="Grattapaglia D."/>
            <person name="Rokhsar D.S."/>
        </authorList>
    </citation>
    <scope>NUCLEOTIDE SEQUENCE</scope>
    <source>
        <tissue evidence="8">Leaf extractions</tissue>
    </source>
</reference>
<evidence type="ECO:0000256" key="1">
    <source>
        <dbReference type="ARBA" id="ARBA00004496"/>
    </source>
</evidence>
<keyword evidence="2" id="KW-0963">Cytoplasm</keyword>
<dbReference type="PANTHER" id="PTHR33347:SF34">
    <property type="entry name" value="PROTEIN SOB FIVE-LIKE 6"/>
    <property type="match status" value="1"/>
</dbReference>
<dbReference type="EMBL" id="KK198758">
    <property type="protein sequence ID" value="KCW68636.1"/>
    <property type="molecule type" value="Genomic_DNA"/>
</dbReference>
<evidence type="ECO:0000256" key="2">
    <source>
        <dbReference type="ARBA" id="ARBA00022490"/>
    </source>
</evidence>
<evidence type="ECO:0000256" key="7">
    <source>
        <dbReference type="SAM" id="MobiDB-lite"/>
    </source>
</evidence>
<comment type="similarity">
    <text evidence="6">Belongs to the SOFL plant protein family.</text>
</comment>
<evidence type="ECO:0000313" key="8">
    <source>
        <dbReference type="EMBL" id="KCW68636.1"/>
    </source>
</evidence>
<dbReference type="AlphaFoldDB" id="A0A059BRQ4"/>
<feature type="compositionally biased region" description="Basic and acidic residues" evidence="7">
    <location>
        <begin position="132"/>
        <end position="156"/>
    </location>
</feature>
<proteinExistence type="inferred from homology"/>
<protein>
    <submittedName>
        <fullName evidence="8">Uncharacterized protein</fullName>
    </submittedName>
</protein>
<dbReference type="GO" id="GO:0005737">
    <property type="term" value="C:cytoplasm"/>
    <property type="evidence" value="ECO:0007669"/>
    <property type="project" value="UniProtKB-SubCell"/>
</dbReference>
<sequence>MNNTSTSQSSGDCESGWTVALEQWQGEEHKNYTYTRSGRGKTEKEGEENSSMVSDASSGPPFYEVEEDSYNENERSSFGPGSRKLSFGGGKKKEKAKEHGREEQPQHLCYEDTATSIPMSFSKKKYSQMDNDAAKAKGKSELEKHHHEKAASEKKGGLKGKFW</sequence>
<dbReference type="OMA" id="GPRHYCE"/>
<dbReference type="PANTHER" id="PTHR33347">
    <property type="entry name" value="OSJNBA0091C07.3 PROTEIN"/>
    <property type="match status" value="1"/>
</dbReference>
<dbReference type="Gramene" id="KCW68636">
    <property type="protein sequence ID" value="KCW68636"/>
    <property type="gene ID" value="EUGRSUZ_F02240"/>
</dbReference>
<accession>A0A059BRQ4</accession>
<dbReference type="InterPro" id="IPR044670">
    <property type="entry name" value="SOFL"/>
</dbReference>
<comment type="subcellular location">
    <subcellularLocation>
        <location evidence="1">Cytoplasm</location>
    </subcellularLocation>
</comment>
<evidence type="ECO:0000256" key="6">
    <source>
        <dbReference type="ARBA" id="ARBA00024199"/>
    </source>
</evidence>
<dbReference type="GO" id="GO:0009736">
    <property type="term" value="P:cytokinin-activated signaling pathway"/>
    <property type="evidence" value="ECO:0007669"/>
    <property type="project" value="UniProtKB-KW"/>
</dbReference>